<feature type="transmembrane region" description="Helical" evidence="10">
    <location>
        <begin position="317"/>
        <end position="339"/>
    </location>
</feature>
<gene>
    <name evidence="13" type="ORF">FDK13_12840</name>
</gene>
<feature type="transmembrane region" description="Helical" evidence="10">
    <location>
        <begin position="96"/>
        <end position="119"/>
    </location>
</feature>
<comment type="similarity">
    <text evidence="10">Belongs to the monovalent cation:proton antiporter 1 (CPA1) transporter (TC 2.A.36) family.</text>
</comment>
<keyword evidence="8 10" id="KW-0472">Membrane</keyword>
<name>A0A4U6D7B0_9BACT</name>
<reference evidence="13 14" key="1">
    <citation type="submission" date="2019-05" db="EMBL/GenBank/DDBJ databases">
        <title>Dyadobacter AR-3-8 sp. nov., isolated from arctic soil.</title>
        <authorList>
            <person name="Chaudhary D.K."/>
        </authorList>
    </citation>
    <scope>NUCLEOTIDE SEQUENCE [LARGE SCALE GENOMIC DNA]</scope>
    <source>
        <strain evidence="13 14">AR-3-8</strain>
    </source>
</reference>
<sequence>MKTSIWLMAQDNIQDNLLIVISLLFVVSMLTMLSEKLRISYPIFLVIAGLLISFIPGIPHISLEPDWVFLLFLPPLLYFAAWNTSWKDFWQFKRPIGLLAIGLVVFTATAVAYLSNAMIPDFTLAMGFVLGGIISPPDAVAATSVLQGLKIPKRVVAILEGESLVNDASSLIVFRVALATLLTGQFVFWKAGLDFFLVSIMGIIIGLAIAHMLYLVHRFFPTSSSIDTALTFIAPYLMYIGAEHFHYSGVLATVSGGLFLSYRSNEIFSYNSRMQSQYVWETVVFLLNGIVFILIGLQLPDIIEGLGKNSVMESVTYAVIISIVTIIIRLLWVFPSTYLPHILSRKVRENEARPPWQTVFIVGWSGMRGVVSLASGLAVPLTLTNNTTAFPQRDLILFITFVVILFTLVLQGLSLPYLIKWLNITDDGGNEEEQEIAVRLRLATASLSHMQSTYGEEVQMIDAFSRLKERYERMIDNANNRLVEKETKSANADFLPKYRSMLVEIVSIKRDELQKLRRERIYSDEMLKARERELDFEEARLRDSP</sequence>
<evidence type="ECO:0000256" key="6">
    <source>
        <dbReference type="ARBA" id="ARBA00023053"/>
    </source>
</evidence>
<feature type="transmembrane region" description="Helical" evidence="10">
    <location>
        <begin position="16"/>
        <end position="34"/>
    </location>
</feature>
<protein>
    <submittedName>
        <fullName evidence="13">Na+/H+ antiporter</fullName>
    </submittedName>
</protein>
<comment type="caution">
    <text evidence="10">Lacks conserved residue(s) required for the propagation of feature annotation.</text>
</comment>
<proteinExistence type="inferred from homology"/>
<organism evidence="13 14">
    <name type="scientific">Dyadobacter frigoris</name>
    <dbReference type="NCBI Taxonomy" id="2576211"/>
    <lineage>
        <taxon>Bacteria</taxon>
        <taxon>Pseudomonadati</taxon>
        <taxon>Bacteroidota</taxon>
        <taxon>Cytophagia</taxon>
        <taxon>Cytophagales</taxon>
        <taxon>Spirosomataceae</taxon>
        <taxon>Dyadobacter</taxon>
    </lineage>
</organism>
<feature type="transmembrane region" description="Helical" evidence="10">
    <location>
        <begin position="67"/>
        <end position="84"/>
    </location>
</feature>
<keyword evidence="2 10" id="KW-0813">Transport</keyword>
<evidence type="ECO:0000256" key="3">
    <source>
        <dbReference type="ARBA" id="ARBA00022475"/>
    </source>
</evidence>
<dbReference type="GO" id="GO:0015386">
    <property type="term" value="F:potassium:proton antiporter activity"/>
    <property type="evidence" value="ECO:0007669"/>
    <property type="project" value="TreeGrafter"/>
</dbReference>
<evidence type="ECO:0000256" key="1">
    <source>
        <dbReference type="ARBA" id="ARBA00004651"/>
    </source>
</evidence>
<evidence type="ECO:0000256" key="7">
    <source>
        <dbReference type="ARBA" id="ARBA00023065"/>
    </source>
</evidence>
<evidence type="ECO:0000256" key="2">
    <source>
        <dbReference type="ARBA" id="ARBA00022448"/>
    </source>
</evidence>
<feature type="transmembrane region" description="Helical" evidence="10">
    <location>
        <begin position="41"/>
        <end position="61"/>
    </location>
</feature>
<dbReference type="PANTHER" id="PTHR10110">
    <property type="entry name" value="SODIUM/HYDROGEN EXCHANGER"/>
    <property type="match status" value="1"/>
</dbReference>
<dbReference type="Gene3D" id="6.10.140.1330">
    <property type="match status" value="1"/>
</dbReference>
<dbReference type="RefSeq" id="WP_137340387.1">
    <property type="nucleotide sequence ID" value="NZ_BSQH01000006.1"/>
</dbReference>
<evidence type="ECO:0000256" key="9">
    <source>
        <dbReference type="ARBA" id="ARBA00023201"/>
    </source>
</evidence>
<keyword evidence="11" id="KW-0175">Coiled coil</keyword>
<keyword evidence="7 10" id="KW-0406">Ion transport</keyword>
<accession>A0A4U6D7B0</accession>
<feature type="transmembrane region" description="Helical" evidence="10">
    <location>
        <begin position="278"/>
        <end position="297"/>
    </location>
</feature>
<evidence type="ECO:0000256" key="4">
    <source>
        <dbReference type="ARBA" id="ARBA00022692"/>
    </source>
</evidence>
<dbReference type="Pfam" id="PF00999">
    <property type="entry name" value="Na_H_Exchanger"/>
    <property type="match status" value="1"/>
</dbReference>
<keyword evidence="10" id="KW-0050">Antiport</keyword>
<feature type="coiled-coil region" evidence="11">
    <location>
        <begin position="461"/>
        <end position="488"/>
    </location>
</feature>
<evidence type="ECO:0000313" key="14">
    <source>
        <dbReference type="Proteomes" id="UP000304900"/>
    </source>
</evidence>
<comment type="subcellular location">
    <subcellularLocation>
        <location evidence="1 10">Cell membrane</location>
        <topology evidence="1 10">Multi-pass membrane protein</topology>
    </subcellularLocation>
</comment>
<evidence type="ECO:0000256" key="11">
    <source>
        <dbReference type="SAM" id="Coils"/>
    </source>
</evidence>
<comment type="caution">
    <text evidence="13">The sequence shown here is derived from an EMBL/GenBank/DDBJ whole genome shotgun (WGS) entry which is preliminary data.</text>
</comment>
<keyword evidence="6 10" id="KW-0915">Sodium</keyword>
<dbReference type="PANTHER" id="PTHR10110:SF86">
    <property type="entry name" value="SODIUM_HYDROGEN EXCHANGER 7"/>
    <property type="match status" value="1"/>
</dbReference>
<dbReference type="GO" id="GO:0098719">
    <property type="term" value="P:sodium ion import across plasma membrane"/>
    <property type="evidence" value="ECO:0007669"/>
    <property type="project" value="TreeGrafter"/>
</dbReference>
<feature type="transmembrane region" description="Helical" evidence="10">
    <location>
        <begin position="359"/>
        <end position="383"/>
    </location>
</feature>
<evidence type="ECO:0000256" key="5">
    <source>
        <dbReference type="ARBA" id="ARBA00022989"/>
    </source>
</evidence>
<feature type="transmembrane region" description="Helical" evidence="10">
    <location>
        <begin position="170"/>
        <end position="189"/>
    </location>
</feature>
<keyword evidence="5 10" id="KW-1133">Transmembrane helix</keyword>
<evidence type="ECO:0000256" key="8">
    <source>
        <dbReference type="ARBA" id="ARBA00023136"/>
    </source>
</evidence>
<dbReference type="GO" id="GO:0051453">
    <property type="term" value="P:regulation of intracellular pH"/>
    <property type="evidence" value="ECO:0007669"/>
    <property type="project" value="TreeGrafter"/>
</dbReference>
<dbReference type="Proteomes" id="UP000304900">
    <property type="component" value="Unassembled WGS sequence"/>
</dbReference>
<evidence type="ECO:0000313" key="13">
    <source>
        <dbReference type="EMBL" id="TKT92018.1"/>
    </source>
</evidence>
<evidence type="ECO:0000259" key="12">
    <source>
        <dbReference type="Pfam" id="PF00999"/>
    </source>
</evidence>
<keyword evidence="4 10" id="KW-0812">Transmembrane</keyword>
<dbReference type="InterPro" id="IPR006153">
    <property type="entry name" value="Cation/H_exchanger_TM"/>
</dbReference>
<feature type="domain" description="Cation/H+ exchanger transmembrane" evidence="12">
    <location>
        <begin position="26"/>
        <end position="421"/>
    </location>
</feature>
<dbReference type="GO" id="GO:0015385">
    <property type="term" value="F:sodium:proton antiporter activity"/>
    <property type="evidence" value="ECO:0007669"/>
    <property type="project" value="InterPro"/>
</dbReference>
<feature type="transmembrane region" description="Helical" evidence="10">
    <location>
        <begin position="195"/>
        <end position="216"/>
    </location>
</feature>
<dbReference type="OrthoDB" id="9809206at2"/>
<dbReference type="AlphaFoldDB" id="A0A4U6D7B0"/>
<dbReference type="InterPro" id="IPR004705">
    <property type="entry name" value="Cation/H_exchanger_CPA1_bac"/>
</dbReference>
<keyword evidence="14" id="KW-1185">Reference proteome</keyword>
<keyword evidence="9 10" id="KW-0739">Sodium transport</keyword>
<comment type="function">
    <text evidence="10">Na(+)/H(+) antiporter that extrudes sodium in exchange for external protons.</text>
</comment>
<dbReference type="InterPro" id="IPR018422">
    <property type="entry name" value="Cation/H_exchanger_CPA1"/>
</dbReference>
<dbReference type="GO" id="GO:0005886">
    <property type="term" value="C:plasma membrane"/>
    <property type="evidence" value="ECO:0007669"/>
    <property type="project" value="UniProtKB-SubCell"/>
</dbReference>
<dbReference type="EMBL" id="SZVO01000005">
    <property type="protein sequence ID" value="TKT92018.1"/>
    <property type="molecule type" value="Genomic_DNA"/>
</dbReference>
<feature type="transmembrane region" description="Helical" evidence="10">
    <location>
        <begin position="395"/>
        <end position="419"/>
    </location>
</feature>
<evidence type="ECO:0000256" key="10">
    <source>
        <dbReference type="RuleBase" id="RU366002"/>
    </source>
</evidence>
<dbReference type="NCBIfam" id="TIGR00831">
    <property type="entry name" value="a_cpa1"/>
    <property type="match status" value="1"/>
</dbReference>
<keyword evidence="3 10" id="KW-1003">Cell membrane</keyword>